<protein>
    <submittedName>
        <fullName evidence="4">Lipopolysaccharide/colanic/teichoic acid biosynthesis glycosyltransferase</fullName>
    </submittedName>
</protein>
<dbReference type="EMBL" id="JACCAA010000001">
    <property type="protein sequence ID" value="NYG58546.1"/>
    <property type="molecule type" value="Genomic_DNA"/>
</dbReference>
<dbReference type="AlphaFoldDB" id="A0A7Y9RZW0"/>
<name>A0A7Y9RZW0_9ACTN</name>
<dbReference type="RefSeq" id="WP_179501698.1">
    <property type="nucleotide sequence ID" value="NZ_JACCAA010000001.1"/>
</dbReference>
<keyword evidence="4" id="KW-0808">Transferase</keyword>
<evidence type="ECO:0000259" key="3">
    <source>
        <dbReference type="Pfam" id="PF02397"/>
    </source>
</evidence>
<dbReference type="GO" id="GO:0016780">
    <property type="term" value="F:phosphotransferase activity, for other substituted phosphate groups"/>
    <property type="evidence" value="ECO:0007669"/>
    <property type="project" value="TreeGrafter"/>
</dbReference>
<feature type="domain" description="Bacterial sugar transferase" evidence="3">
    <location>
        <begin position="56"/>
        <end position="244"/>
    </location>
</feature>
<dbReference type="PANTHER" id="PTHR30576:SF10">
    <property type="entry name" value="SLL5057 PROTEIN"/>
    <property type="match status" value="1"/>
</dbReference>
<dbReference type="PANTHER" id="PTHR30576">
    <property type="entry name" value="COLANIC BIOSYNTHESIS UDP-GLUCOSE LIPID CARRIER TRANSFERASE"/>
    <property type="match status" value="1"/>
</dbReference>
<keyword evidence="2" id="KW-1133">Transmembrane helix</keyword>
<keyword evidence="5" id="KW-1185">Reference proteome</keyword>
<reference evidence="4 5" key="1">
    <citation type="submission" date="2020-07" db="EMBL/GenBank/DDBJ databases">
        <title>Sequencing the genomes of 1000 actinobacteria strains.</title>
        <authorList>
            <person name="Klenk H.-P."/>
        </authorList>
    </citation>
    <scope>NUCLEOTIDE SEQUENCE [LARGE SCALE GENOMIC DNA]</scope>
    <source>
        <strain evidence="4 5">DSM 23819</strain>
    </source>
</reference>
<dbReference type="InterPro" id="IPR003362">
    <property type="entry name" value="Bact_transf"/>
</dbReference>
<comment type="similarity">
    <text evidence="1">Belongs to the bacterial sugar transferase family.</text>
</comment>
<feature type="transmembrane region" description="Helical" evidence="2">
    <location>
        <begin position="58"/>
        <end position="82"/>
    </location>
</feature>
<keyword evidence="2" id="KW-0812">Transmembrane</keyword>
<dbReference type="Proteomes" id="UP000540656">
    <property type="component" value="Unassembled WGS sequence"/>
</dbReference>
<evidence type="ECO:0000256" key="1">
    <source>
        <dbReference type="ARBA" id="ARBA00006464"/>
    </source>
</evidence>
<comment type="caution">
    <text evidence="4">The sequence shown here is derived from an EMBL/GenBank/DDBJ whole genome shotgun (WGS) entry which is preliminary data.</text>
</comment>
<evidence type="ECO:0000313" key="5">
    <source>
        <dbReference type="Proteomes" id="UP000540656"/>
    </source>
</evidence>
<proteinExistence type="inferred from homology"/>
<organism evidence="4 5">
    <name type="scientific">Nocardioides daedukensis</name>
    <dbReference type="NCBI Taxonomy" id="634462"/>
    <lineage>
        <taxon>Bacteria</taxon>
        <taxon>Bacillati</taxon>
        <taxon>Actinomycetota</taxon>
        <taxon>Actinomycetes</taxon>
        <taxon>Propionibacteriales</taxon>
        <taxon>Nocardioidaceae</taxon>
        <taxon>Nocardioides</taxon>
    </lineage>
</organism>
<gene>
    <name evidence="4" type="ORF">BJ980_001469</name>
</gene>
<evidence type="ECO:0000313" key="4">
    <source>
        <dbReference type="EMBL" id="NYG58546.1"/>
    </source>
</evidence>
<dbReference type="Pfam" id="PF02397">
    <property type="entry name" value="Bac_transf"/>
    <property type="match status" value="1"/>
</dbReference>
<sequence length="250" mass="27815">MSAQPSQAPLPGDSSTFGSAYAFPELSEVPELPGVSVATRHVRVAAESKTVHRWVKRAVDLVVAFVLLLLLVPLLVTLALLVRCTSRGPALYRQVRVGKDGREILVRKFRSMRVGAEHERDLLQEMNEVEGGQLFKIRRDPRVTPVGHWLRKFSLDELPQLVNVLFGTMSLVGPRPALPDEVAGYPAEGLVRLSVLPGLTGLWQVSGRSDLSWRQAVALDLYYVEHWSLWLDLRILVRTVPAVLLARGAY</sequence>
<keyword evidence="2" id="KW-0472">Membrane</keyword>
<accession>A0A7Y9RZW0</accession>
<evidence type="ECO:0000256" key="2">
    <source>
        <dbReference type="SAM" id="Phobius"/>
    </source>
</evidence>